<proteinExistence type="predicted"/>
<protein>
    <submittedName>
        <fullName evidence="1">Uncharacterized protein</fullName>
    </submittedName>
</protein>
<dbReference type="EMBL" id="BARS01041317">
    <property type="protein sequence ID" value="GAG30897.1"/>
    <property type="molecule type" value="Genomic_DNA"/>
</dbReference>
<dbReference type="AlphaFoldDB" id="X0X667"/>
<comment type="caution">
    <text evidence="1">The sequence shown here is derived from an EMBL/GenBank/DDBJ whole genome shotgun (WGS) entry which is preliminary data.</text>
</comment>
<gene>
    <name evidence="1" type="ORF">S01H1_62854</name>
</gene>
<evidence type="ECO:0000313" key="1">
    <source>
        <dbReference type="EMBL" id="GAG30897.1"/>
    </source>
</evidence>
<organism evidence="1">
    <name type="scientific">marine sediment metagenome</name>
    <dbReference type="NCBI Taxonomy" id="412755"/>
    <lineage>
        <taxon>unclassified sequences</taxon>
        <taxon>metagenomes</taxon>
        <taxon>ecological metagenomes</taxon>
    </lineage>
</organism>
<name>X0X667_9ZZZZ</name>
<accession>X0X667</accession>
<reference evidence="1" key="1">
    <citation type="journal article" date="2014" name="Front. Microbiol.">
        <title>High frequency of phylogenetically diverse reductive dehalogenase-homologous genes in deep subseafloor sedimentary metagenomes.</title>
        <authorList>
            <person name="Kawai M."/>
            <person name="Futagami T."/>
            <person name="Toyoda A."/>
            <person name="Takaki Y."/>
            <person name="Nishi S."/>
            <person name="Hori S."/>
            <person name="Arai W."/>
            <person name="Tsubouchi T."/>
            <person name="Morono Y."/>
            <person name="Uchiyama I."/>
            <person name="Ito T."/>
            <person name="Fujiyama A."/>
            <person name="Inagaki F."/>
            <person name="Takami H."/>
        </authorList>
    </citation>
    <scope>NUCLEOTIDE SEQUENCE</scope>
    <source>
        <strain evidence="1">Expedition CK06-06</strain>
    </source>
</reference>
<sequence>MHLSIFRLWLQSKKLTRDLSLLGLENRYKRIEKVGKIPSFVFVLKATAWFKFYKEQ</sequence>